<reference evidence="9 10" key="1">
    <citation type="submission" date="2019-06" db="EMBL/GenBank/DDBJ databases">
        <title>Draft genome of Aliikangiella marina GYP-15.</title>
        <authorList>
            <person name="Wang G."/>
        </authorList>
    </citation>
    <scope>NUCLEOTIDE SEQUENCE [LARGE SCALE GENOMIC DNA]</scope>
    <source>
        <strain evidence="9 10">GYP-15</strain>
    </source>
</reference>
<comment type="similarity">
    <text evidence="1 6">Belongs to the diaminopimelate epimerase family.</text>
</comment>
<evidence type="ECO:0000256" key="6">
    <source>
        <dbReference type="HAMAP-Rule" id="MF_00197"/>
    </source>
</evidence>
<dbReference type="AlphaFoldDB" id="A0A545T499"/>
<dbReference type="OrthoDB" id="9805408at2"/>
<keyword evidence="10" id="KW-1185">Reference proteome</keyword>
<keyword evidence="5 6" id="KW-0413">Isomerase</keyword>
<name>A0A545T499_9GAMM</name>
<dbReference type="EC" id="5.1.1.7" evidence="6 7"/>
<feature type="binding site" evidence="6">
    <location>
        <position position="65"/>
    </location>
    <ligand>
        <name>substrate</name>
    </ligand>
</feature>
<dbReference type="Pfam" id="PF01678">
    <property type="entry name" value="DAP_epimerase"/>
    <property type="match status" value="2"/>
</dbReference>
<evidence type="ECO:0000256" key="7">
    <source>
        <dbReference type="NCBIfam" id="TIGR00652"/>
    </source>
</evidence>
<protein>
    <recommendedName>
        <fullName evidence="6 7">Diaminopimelate epimerase</fullName>
        <shortName evidence="6">DAP epimerase</shortName>
        <ecNumber evidence="6 7">5.1.1.7</ecNumber>
    </recommendedName>
    <alternativeName>
        <fullName evidence="6">PLP-independent amino acid racemase</fullName>
    </alternativeName>
</protein>
<dbReference type="NCBIfam" id="TIGR00652">
    <property type="entry name" value="DapF"/>
    <property type="match status" value="1"/>
</dbReference>
<feature type="binding site" evidence="6">
    <location>
        <position position="12"/>
    </location>
    <ligand>
        <name>substrate</name>
    </ligand>
</feature>
<evidence type="ECO:0000256" key="2">
    <source>
        <dbReference type="ARBA" id="ARBA00022490"/>
    </source>
</evidence>
<comment type="subcellular location">
    <subcellularLocation>
        <location evidence="6">Cytoplasm</location>
    </subcellularLocation>
</comment>
<organism evidence="9 10">
    <name type="scientific">Aliikangiella marina</name>
    <dbReference type="NCBI Taxonomy" id="1712262"/>
    <lineage>
        <taxon>Bacteria</taxon>
        <taxon>Pseudomonadati</taxon>
        <taxon>Pseudomonadota</taxon>
        <taxon>Gammaproteobacteria</taxon>
        <taxon>Oceanospirillales</taxon>
        <taxon>Pleioneaceae</taxon>
        <taxon>Aliikangiella</taxon>
    </lineage>
</organism>
<dbReference type="RefSeq" id="WP_142943381.1">
    <property type="nucleotide sequence ID" value="NZ_VIKR01000005.1"/>
</dbReference>
<keyword evidence="3 6" id="KW-0028">Amino-acid biosynthesis</keyword>
<dbReference type="GO" id="GO:0008837">
    <property type="term" value="F:diaminopimelate epimerase activity"/>
    <property type="evidence" value="ECO:0007669"/>
    <property type="project" value="UniProtKB-UniRule"/>
</dbReference>
<proteinExistence type="inferred from homology"/>
<evidence type="ECO:0000313" key="8">
    <source>
        <dbReference type="EMBL" id="TQV72001.1"/>
    </source>
</evidence>
<feature type="binding site" evidence="6">
    <location>
        <begin position="219"/>
        <end position="220"/>
    </location>
    <ligand>
        <name>substrate</name>
    </ligand>
</feature>
<dbReference type="EMBL" id="VIKR01000005">
    <property type="protein sequence ID" value="TQV72054.1"/>
    <property type="molecule type" value="Genomic_DNA"/>
</dbReference>
<feature type="site" description="Important for dimerization" evidence="6">
    <location>
        <position position="269"/>
    </location>
</feature>
<dbReference type="EMBL" id="VIKR01000005">
    <property type="protein sequence ID" value="TQV72001.1"/>
    <property type="molecule type" value="Genomic_DNA"/>
</dbReference>
<feature type="active site" description="Proton acceptor" evidence="6">
    <location>
        <position position="218"/>
    </location>
</feature>
<evidence type="ECO:0000256" key="5">
    <source>
        <dbReference type="ARBA" id="ARBA00023235"/>
    </source>
</evidence>
<dbReference type="SUPFAM" id="SSF54506">
    <property type="entry name" value="Diaminopimelate epimerase-like"/>
    <property type="match status" value="1"/>
</dbReference>
<dbReference type="GO" id="GO:0005829">
    <property type="term" value="C:cytosol"/>
    <property type="evidence" value="ECO:0007669"/>
    <property type="project" value="TreeGrafter"/>
</dbReference>
<feature type="site" description="Could be important to modulate the pK values of the two catalytic cysteine residues" evidence="6">
    <location>
        <position position="160"/>
    </location>
</feature>
<feature type="active site" description="Proton donor" evidence="6">
    <location>
        <position position="74"/>
    </location>
</feature>
<dbReference type="PANTHER" id="PTHR31689:SF0">
    <property type="entry name" value="DIAMINOPIMELATE EPIMERASE"/>
    <property type="match status" value="1"/>
</dbReference>
<comment type="function">
    <text evidence="6">Catalyzes the stereoinversion of LL-2,6-diaminopimelate (L,L-DAP) to meso-diaminopimelate (meso-DAP), a precursor of L-lysine and an essential component of the bacterial peptidoglycan.</text>
</comment>
<dbReference type="InterPro" id="IPR001653">
    <property type="entry name" value="DAP_epimerase_DapF"/>
</dbReference>
<evidence type="ECO:0000256" key="1">
    <source>
        <dbReference type="ARBA" id="ARBA00010219"/>
    </source>
</evidence>
<dbReference type="Proteomes" id="UP000317839">
    <property type="component" value="Unassembled WGS sequence"/>
</dbReference>
<feature type="binding site" evidence="6">
    <location>
        <position position="158"/>
    </location>
    <ligand>
        <name>substrate</name>
    </ligand>
</feature>
<comment type="catalytic activity">
    <reaction evidence="6">
        <text>(2S,6S)-2,6-diaminopimelate = meso-2,6-diaminopimelate</text>
        <dbReference type="Rhea" id="RHEA:15393"/>
        <dbReference type="ChEBI" id="CHEBI:57609"/>
        <dbReference type="ChEBI" id="CHEBI:57791"/>
        <dbReference type="EC" id="5.1.1.7"/>
    </reaction>
</comment>
<dbReference type="PANTHER" id="PTHR31689">
    <property type="entry name" value="DIAMINOPIMELATE EPIMERASE, CHLOROPLASTIC"/>
    <property type="match status" value="1"/>
</dbReference>
<gene>
    <name evidence="6 9" type="primary">dapF</name>
    <name evidence="8" type="ORF">FLL45_17405</name>
    <name evidence="9" type="ORF">FLL45_17685</name>
</gene>
<keyword evidence="4 6" id="KW-0457">Lysine biosynthesis</keyword>
<dbReference type="Gene3D" id="3.10.310.10">
    <property type="entry name" value="Diaminopimelate Epimerase, Chain A, domain 1"/>
    <property type="match status" value="2"/>
</dbReference>
<accession>A0A545T499</accession>
<dbReference type="HAMAP" id="MF_00197">
    <property type="entry name" value="DAP_epimerase"/>
    <property type="match status" value="1"/>
</dbReference>
<feature type="binding site" evidence="6">
    <location>
        <position position="45"/>
    </location>
    <ligand>
        <name>substrate</name>
    </ligand>
</feature>
<feature type="binding site" evidence="6">
    <location>
        <begin position="75"/>
        <end position="76"/>
    </location>
    <ligand>
        <name>substrate</name>
    </ligand>
</feature>
<comment type="subunit">
    <text evidence="6">Homodimer.</text>
</comment>
<feature type="binding site" evidence="6">
    <location>
        <position position="191"/>
    </location>
    <ligand>
        <name>substrate</name>
    </ligand>
</feature>
<evidence type="ECO:0000256" key="3">
    <source>
        <dbReference type="ARBA" id="ARBA00022605"/>
    </source>
</evidence>
<dbReference type="FunFam" id="3.10.310.10:FF:000001">
    <property type="entry name" value="Diaminopimelate epimerase"/>
    <property type="match status" value="1"/>
</dbReference>
<comment type="pathway">
    <text evidence="6">Amino-acid biosynthesis; L-lysine biosynthesis via DAP pathway; DL-2,6-diaminopimelate from LL-2,6-diaminopimelate: step 1/1.</text>
</comment>
<keyword evidence="2 6" id="KW-0963">Cytoplasm</keyword>
<feature type="binding site" evidence="6">
    <location>
        <begin position="209"/>
        <end position="210"/>
    </location>
    <ligand>
        <name>substrate</name>
    </ligand>
</feature>
<evidence type="ECO:0000313" key="10">
    <source>
        <dbReference type="Proteomes" id="UP000317839"/>
    </source>
</evidence>
<dbReference type="UniPathway" id="UPA00034">
    <property type="reaction ID" value="UER00025"/>
</dbReference>
<feature type="site" description="Could be important to modulate the pK values of the two catalytic cysteine residues" evidence="6">
    <location>
        <position position="209"/>
    </location>
</feature>
<comment type="caution">
    <text evidence="9">The sequence shown here is derived from an EMBL/GenBank/DDBJ whole genome shotgun (WGS) entry which is preliminary data.</text>
</comment>
<evidence type="ECO:0000256" key="4">
    <source>
        <dbReference type="ARBA" id="ARBA00023154"/>
    </source>
</evidence>
<dbReference type="GO" id="GO:0009089">
    <property type="term" value="P:lysine biosynthetic process via diaminopimelate"/>
    <property type="evidence" value="ECO:0007669"/>
    <property type="project" value="UniProtKB-UniRule"/>
</dbReference>
<sequence length="275" mass="30561">MISFAKMHGLGNDFMVVDGVSQQVYFTEGQVRKLADRHRGVGFDQLLLIEPPQQPDVDFHYRIFNADGKEVEQCGNGARCLARFVRTMGLTWKHKIRVSTMRGLMNLQIMRNGLVSVDMGVPQLAPDTIPMRYAQQDIRYSVNLDGVSYEFGAVSMGNPHCVITVDDVEKAEVDRIGGALTQHNLFPEGANIGFMQKIAHDEVRLRVFERGVGETQACGTGACAAAVVARLQHNMNQKIRVYLPGGHLHIDWPGDGESLKMMGPAELVYQGYIDL</sequence>
<evidence type="ECO:0000313" key="9">
    <source>
        <dbReference type="EMBL" id="TQV72054.1"/>
    </source>
</evidence>